<dbReference type="AlphaFoldDB" id="A0A229WHC4"/>
<dbReference type="Proteomes" id="UP000813423">
    <property type="component" value="Unassembled WGS sequence"/>
</dbReference>
<organism evidence="2 3">
    <name type="scientific">Aspergillus fumigatus</name>
    <name type="common">Neosartorya fumigata</name>
    <dbReference type="NCBI Taxonomy" id="746128"/>
    <lineage>
        <taxon>Eukaryota</taxon>
        <taxon>Fungi</taxon>
        <taxon>Dikarya</taxon>
        <taxon>Ascomycota</taxon>
        <taxon>Pezizomycotina</taxon>
        <taxon>Eurotiomycetes</taxon>
        <taxon>Eurotiomycetidae</taxon>
        <taxon>Eurotiales</taxon>
        <taxon>Aspergillaceae</taxon>
        <taxon>Aspergillus</taxon>
        <taxon>Aspergillus subgen. Fumigati</taxon>
    </lineage>
</organism>
<feature type="region of interest" description="Disordered" evidence="1">
    <location>
        <begin position="74"/>
        <end position="162"/>
    </location>
</feature>
<reference evidence="2" key="1">
    <citation type="submission" date="2021-08" db="EMBL/GenBank/DDBJ databases">
        <title>Global Aspergillus fumigatus from environmental and clinical sources.</title>
        <authorList>
            <person name="Barber A."/>
            <person name="Sae-Ong T."/>
        </authorList>
    </citation>
    <scope>NUCLEOTIDE SEQUENCE</scope>
    <source>
        <strain evidence="2">NRZ-2016-071</strain>
    </source>
</reference>
<accession>A0A229WHC4</accession>
<evidence type="ECO:0000313" key="3">
    <source>
        <dbReference type="Proteomes" id="UP000813423"/>
    </source>
</evidence>
<dbReference type="PANTHER" id="PTHR42053">
    <property type="match status" value="1"/>
</dbReference>
<feature type="region of interest" description="Disordered" evidence="1">
    <location>
        <begin position="194"/>
        <end position="215"/>
    </location>
</feature>
<dbReference type="OMA" id="TPMSATY"/>
<dbReference type="EMBL" id="JAIBSC010000082">
    <property type="protein sequence ID" value="KAH1899708.1"/>
    <property type="molecule type" value="Genomic_DNA"/>
</dbReference>
<feature type="compositionally biased region" description="Polar residues" evidence="1">
    <location>
        <begin position="84"/>
        <end position="94"/>
    </location>
</feature>
<proteinExistence type="predicted"/>
<feature type="region of interest" description="Disordered" evidence="1">
    <location>
        <begin position="1"/>
        <end position="45"/>
    </location>
</feature>
<protein>
    <submittedName>
        <fullName evidence="2">Uncharacterized protein</fullName>
    </submittedName>
</protein>
<comment type="caution">
    <text evidence="2">The sequence shown here is derived from an EMBL/GenBank/DDBJ whole genome shotgun (WGS) entry which is preliminary data.</text>
</comment>
<dbReference type="PANTHER" id="PTHR42053:SF2">
    <property type="match status" value="1"/>
</dbReference>
<gene>
    <name evidence="2" type="ORF">KXV57_008896</name>
</gene>
<name>A0A229WHC4_ASPFM</name>
<evidence type="ECO:0000256" key="1">
    <source>
        <dbReference type="SAM" id="MobiDB-lite"/>
    </source>
</evidence>
<evidence type="ECO:0000313" key="2">
    <source>
        <dbReference type="EMBL" id="KAH1899708.1"/>
    </source>
</evidence>
<sequence length="215" mass="23489">MPSAKPVLHPLKTPKLTTKFPSELHNESSSSLSDGVKQEDGISTPITPPAAYTEFLKAFTPVFSSPASAGVSFPKFPFDRPAHSPTSQPSSAVSGSFVFNDPVRSATASLPPPTPFTAPASQASQPRRDPTSLRRLRIPQPLRYSPTTESPQSATTIRSPFSPSDWKLRYFEAPRSASGRVSVKHVVTRTVTYKRTQLEAPPKGKRRKCQEDKET</sequence>
<feature type="compositionally biased region" description="Polar residues" evidence="1">
    <location>
        <begin position="145"/>
        <end position="162"/>
    </location>
</feature>